<dbReference type="CDD" id="cd01098">
    <property type="entry name" value="PAN_AP_plant"/>
    <property type="match status" value="1"/>
</dbReference>
<evidence type="ECO:0000256" key="9">
    <source>
        <dbReference type="ARBA" id="ARBA00022741"/>
    </source>
</evidence>
<dbReference type="InterPro" id="IPR011009">
    <property type="entry name" value="Kinase-like_dom_sf"/>
</dbReference>
<evidence type="ECO:0000256" key="13">
    <source>
        <dbReference type="ARBA" id="ARBA00023136"/>
    </source>
</evidence>
<dbReference type="SUPFAM" id="SSF56112">
    <property type="entry name" value="Protein kinase-like (PK-like)"/>
    <property type="match status" value="1"/>
</dbReference>
<dbReference type="SMART" id="SM00108">
    <property type="entry name" value="B_lectin"/>
    <property type="match status" value="1"/>
</dbReference>
<feature type="chain" id="PRO_5034797755" description="Receptor-like serine/threonine-protein kinase" evidence="23">
    <location>
        <begin position="29"/>
        <end position="860"/>
    </location>
</feature>
<keyword evidence="9 19" id="KW-0547">Nucleotide-binding</keyword>
<keyword evidence="2" id="KW-1003">Cell membrane</keyword>
<dbReference type="InterPro" id="IPR017441">
    <property type="entry name" value="Protein_kinase_ATP_BS"/>
</dbReference>
<dbReference type="GeneID" id="115739788"/>
<comment type="catalytic activity">
    <reaction evidence="17 19">
        <text>L-threonyl-[protein] + ATP = O-phospho-L-threonyl-[protein] + ADP + H(+)</text>
        <dbReference type="Rhea" id="RHEA:46608"/>
        <dbReference type="Rhea" id="RHEA-COMP:11060"/>
        <dbReference type="Rhea" id="RHEA-COMP:11605"/>
        <dbReference type="ChEBI" id="CHEBI:15378"/>
        <dbReference type="ChEBI" id="CHEBI:30013"/>
        <dbReference type="ChEBI" id="CHEBI:30616"/>
        <dbReference type="ChEBI" id="CHEBI:61977"/>
        <dbReference type="ChEBI" id="CHEBI:456216"/>
        <dbReference type="EC" id="2.7.11.1"/>
    </reaction>
</comment>
<evidence type="ECO:0000256" key="3">
    <source>
        <dbReference type="ARBA" id="ARBA00022527"/>
    </source>
</evidence>
<comment type="catalytic activity">
    <reaction evidence="18 19">
        <text>L-seryl-[protein] + ATP = O-phospho-L-seryl-[protein] + ADP + H(+)</text>
        <dbReference type="Rhea" id="RHEA:17989"/>
        <dbReference type="Rhea" id="RHEA-COMP:9863"/>
        <dbReference type="Rhea" id="RHEA-COMP:11604"/>
        <dbReference type="ChEBI" id="CHEBI:15378"/>
        <dbReference type="ChEBI" id="CHEBI:29999"/>
        <dbReference type="ChEBI" id="CHEBI:30616"/>
        <dbReference type="ChEBI" id="CHEBI:83421"/>
        <dbReference type="ChEBI" id="CHEBI:456216"/>
        <dbReference type="EC" id="2.7.11.1"/>
    </reaction>
</comment>
<keyword evidence="12 22" id="KW-1133">Transmembrane helix</keyword>
<evidence type="ECO:0000256" key="21">
    <source>
        <dbReference type="PROSITE-ProRule" id="PRU10141"/>
    </source>
</evidence>
<dbReference type="GO" id="GO:0005886">
    <property type="term" value="C:plasma membrane"/>
    <property type="evidence" value="ECO:0007669"/>
    <property type="project" value="UniProtKB-SubCell"/>
</dbReference>
<dbReference type="PROSITE" id="PS00108">
    <property type="entry name" value="PROTEIN_KINASE_ST"/>
    <property type="match status" value="1"/>
</dbReference>
<feature type="domain" description="Bulb-type lectin" evidence="26">
    <location>
        <begin position="29"/>
        <end position="157"/>
    </location>
</feature>
<dbReference type="FunFam" id="1.10.510.10:FF:000060">
    <property type="entry name" value="G-type lectin S-receptor-like serine/threonine-protein kinase"/>
    <property type="match status" value="1"/>
</dbReference>
<evidence type="ECO:0000256" key="1">
    <source>
        <dbReference type="ARBA" id="ARBA00004251"/>
    </source>
</evidence>
<protein>
    <recommendedName>
        <fullName evidence="19">Receptor-like serine/threonine-protein kinase</fullName>
        <ecNumber evidence="19">2.7.11.1</ecNumber>
    </recommendedName>
</protein>
<evidence type="ECO:0000256" key="20">
    <source>
        <dbReference type="PROSITE-ProRule" id="PRU00076"/>
    </source>
</evidence>
<keyword evidence="13 22" id="KW-0472">Membrane</keyword>
<keyword evidence="28" id="KW-1185">Reference proteome</keyword>
<sequence>MSGAAALRACFTLLIIITIDFFATSATSSDTISANESLAGDQTLVSANEVFELGFFTPDSTNYYVGIWYKNIPDRTYVWVANRDTPVTNSSSSVFKIGDKGDNVVILDQEAATGTVLWSSNQTKANSSPVNPVAQLLDNGNLVVREEGDESSSSGFLWQSFDFPTDTLLPDMKLGWDLSQGLDRFLNSWKSPQDPSPGDFSFKLDFHGYPEAFLWDQGKKLYRSGPWNGIRFSGVPEMKSTSDIDFTFVSDQQQVYYSYEVNNPNMISRLTVNSTGTLQRFTWVEDSKSWSMFWDAPKDQCDDFGECGPYGICDTNGSPVCNCTSGFSPKNPQAWYLREGSDGCVRERELDCSSDGFLPLKGLKLPESSNAFVDMEMSLEDCQKGCASNCSCTGYSSANISNGEAGCVMWFGDLLDMRHYLDGGQDFYVKLSASDIVAYGGLVAQNSSTNGLGTLAIVGIAGGGGGVLLLALAAFLMWKRKTMPIRRGRNTEPKGARERSQDFLLNEVVVSSKREYSGENKPEDIELPLFDFNAIASATKNFCDENKLGQGGFGCVYKCRIEEGPVVAVKRLSKNSGQGIEEFKNEVRLIARLQHRNLVRLVGCCVEMDEKILIYEYMEHKSLDSVLFSKTKSSMLNWERRFNVICGIARGLLYLHQDSRFRIIHRDLKASNILLDGELNPKISDFGMARIFGRDQVDANTRRVVGTYGYMAPEYAMDGLFSEKSDVFSFGVLVLEIVSGKKNRGFYYANNELNLLGHAWKLWKEGKGLELVDSAVGDAYSMNEVLRCIQVGLLCVQEHADDRPAMSSVVLTLSSENPTMPHPKSPGFCLGRAIETDSSSSKHDETCTVNQVTVTILDAR</sequence>
<dbReference type="CDD" id="cd14066">
    <property type="entry name" value="STKc_IRAK"/>
    <property type="match status" value="1"/>
</dbReference>
<dbReference type="Gene3D" id="2.90.10.10">
    <property type="entry name" value="Bulb-type lectin domain"/>
    <property type="match status" value="1"/>
</dbReference>
<dbReference type="GO" id="GO:0030246">
    <property type="term" value="F:carbohydrate binding"/>
    <property type="evidence" value="ECO:0007669"/>
    <property type="project" value="UniProtKB-KW"/>
</dbReference>
<dbReference type="Pfam" id="PF11883">
    <property type="entry name" value="DUF3403"/>
    <property type="match status" value="1"/>
</dbReference>
<comment type="caution">
    <text evidence="20">Lacks conserved residue(s) required for the propagation of feature annotation.</text>
</comment>
<gene>
    <name evidence="29" type="primary">LOC115739788</name>
</gene>
<dbReference type="FunFam" id="3.30.200.20:FF:000195">
    <property type="entry name" value="G-type lectin S-receptor-like serine/threonine-protein kinase"/>
    <property type="match status" value="1"/>
</dbReference>
<dbReference type="SUPFAM" id="SSF51110">
    <property type="entry name" value="alpha-D-mannose-specific plant lectins"/>
    <property type="match status" value="1"/>
</dbReference>
<dbReference type="SMART" id="SM00220">
    <property type="entry name" value="S_TKc"/>
    <property type="match status" value="1"/>
</dbReference>
<dbReference type="RefSeq" id="XP_030528901.1">
    <property type="nucleotide sequence ID" value="XM_030673041.2"/>
</dbReference>
<keyword evidence="8" id="KW-0430">Lectin</keyword>
<evidence type="ECO:0000256" key="19">
    <source>
        <dbReference type="PIRNR" id="PIRNR000641"/>
    </source>
</evidence>
<dbReference type="InterPro" id="IPR000742">
    <property type="entry name" value="EGF"/>
</dbReference>
<keyword evidence="15" id="KW-0675">Receptor</keyword>
<reference evidence="29" key="1">
    <citation type="submission" date="2025-08" db="UniProtKB">
        <authorList>
            <consortium name="RefSeq"/>
        </authorList>
    </citation>
    <scope>IDENTIFICATION</scope>
    <source>
        <tissue evidence="29">Leaf</tissue>
    </source>
</reference>
<dbReference type="Pfam" id="PF12398">
    <property type="entry name" value="DUF3660"/>
    <property type="match status" value="1"/>
</dbReference>
<dbReference type="InterPro" id="IPR024171">
    <property type="entry name" value="SRK-like_kinase"/>
</dbReference>
<dbReference type="GO" id="GO:0005524">
    <property type="term" value="F:ATP binding"/>
    <property type="evidence" value="ECO:0007669"/>
    <property type="project" value="UniProtKB-UniRule"/>
</dbReference>
<dbReference type="InterPro" id="IPR021820">
    <property type="entry name" value="S-locus_recpt_kinase_C"/>
</dbReference>
<dbReference type="PANTHER" id="PTHR32444">
    <property type="entry name" value="BULB-TYPE LECTIN DOMAIN-CONTAINING PROTEIN"/>
    <property type="match status" value="1"/>
</dbReference>
<comment type="similarity">
    <text evidence="19">Belongs to the protein kinase superfamily. Ser/Thr protein kinase family.</text>
</comment>
<evidence type="ECO:0000256" key="2">
    <source>
        <dbReference type="ARBA" id="ARBA00022475"/>
    </source>
</evidence>
<evidence type="ECO:0000256" key="12">
    <source>
        <dbReference type="ARBA" id="ARBA00022989"/>
    </source>
</evidence>
<dbReference type="InterPro" id="IPR001245">
    <property type="entry name" value="Ser-Thr/Tyr_kinase_cat_dom"/>
</dbReference>
<dbReference type="InterPro" id="IPR008271">
    <property type="entry name" value="Ser/Thr_kinase_AS"/>
</dbReference>
<dbReference type="Proteomes" id="UP000827889">
    <property type="component" value="Chromosome 9"/>
</dbReference>
<keyword evidence="3 19" id="KW-0723">Serine/threonine-protein kinase</keyword>
<keyword evidence="16" id="KW-0325">Glycoprotein</keyword>
<evidence type="ECO:0000256" key="6">
    <source>
        <dbReference type="ARBA" id="ARBA00022692"/>
    </source>
</evidence>
<evidence type="ECO:0000256" key="23">
    <source>
        <dbReference type="SAM" id="SignalP"/>
    </source>
</evidence>
<feature type="transmembrane region" description="Helical" evidence="22">
    <location>
        <begin position="455"/>
        <end position="478"/>
    </location>
</feature>
<evidence type="ECO:0000256" key="18">
    <source>
        <dbReference type="ARBA" id="ARBA00048679"/>
    </source>
</evidence>
<evidence type="ECO:0000256" key="16">
    <source>
        <dbReference type="ARBA" id="ARBA00023180"/>
    </source>
</evidence>
<dbReference type="GO" id="GO:0004674">
    <property type="term" value="F:protein serine/threonine kinase activity"/>
    <property type="evidence" value="ECO:0007669"/>
    <property type="project" value="UniProtKB-KW"/>
</dbReference>
<dbReference type="EC" id="2.7.11.1" evidence="19"/>
<dbReference type="PROSITE" id="PS50026">
    <property type="entry name" value="EGF_3"/>
    <property type="match status" value="1"/>
</dbReference>
<evidence type="ECO:0000256" key="8">
    <source>
        <dbReference type="ARBA" id="ARBA00022734"/>
    </source>
</evidence>
<dbReference type="GO" id="GO:0048544">
    <property type="term" value="P:recognition of pollen"/>
    <property type="evidence" value="ECO:0007669"/>
    <property type="project" value="InterPro"/>
</dbReference>
<evidence type="ECO:0000256" key="14">
    <source>
        <dbReference type="ARBA" id="ARBA00023157"/>
    </source>
</evidence>
<evidence type="ECO:0000259" key="26">
    <source>
        <dbReference type="PROSITE" id="PS50927"/>
    </source>
</evidence>
<evidence type="ECO:0000256" key="22">
    <source>
        <dbReference type="SAM" id="Phobius"/>
    </source>
</evidence>
<keyword evidence="5 19" id="KW-0808">Transferase</keyword>
<keyword evidence="6 22" id="KW-0812">Transmembrane</keyword>
<dbReference type="PROSITE" id="PS00107">
    <property type="entry name" value="PROTEIN_KINASE_ATP"/>
    <property type="match status" value="1"/>
</dbReference>
<dbReference type="Gene3D" id="1.10.510.10">
    <property type="entry name" value="Transferase(Phosphotransferase) domain 1"/>
    <property type="match status" value="1"/>
</dbReference>
<proteinExistence type="inferred from homology"/>
<evidence type="ECO:0000256" key="15">
    <source>
        <dbReference type="ARBA" id="ARBA00023170"/>
    </source>
</evidence>
<dbReference type="PROSITE" id="PS50927">
    <property type="entry name" value="BULB_LECTIN"/>
    <property type="match status" value="1"/>
</dbReference>
<feature type="domain" description="EGF-like" evidence="25">
    <location>
        <begin position="297"/>
        <end position="333"/>
    </location>
</feature>
<feature type="binding site" evidence="21">
    <location>
        <position position="570"/>
    </location>
    <ligand>
        <name>ATP</name>
        <dbReference type="ChEBI" id="CHEBI:30616"/>
    </ligand>
</feature>
<dbReference type="PIRSF" id="PIRSF000641">
    <property type="entry name" value="SRK"/>
    <property type="match status" value="1"/>
</dbReference>
<keyword evidence="10 19" id="KW-0418">Kinase</keyword>
<comment type="subcellular location">
    <subcellularLocation>
        <location evidence="1">Cell membrane</location>
        <topology evidence="1">Single-pass type I membrane protein</topology>
    </subcellularLocation>
</comment>
<name>A0A8B8P282_9MYRT</name>
<dbReference type="Pfam" id="PF08276">
    <property type="entry name" value="PAN_2"/>
    <property type="match status" value="1"/>
</dbReference>
<dbReference type="Pfam" id="PF01453">
    <property type="entry name" value="B_lectin"/>
    <property type="match status" value="1"/>
</dbReference>
<feature type="domain" description="Protein kinase" evidence="24">
    <location>
        <begin position="542"/>
        <end position="820"/>
    </location>
</feature>
<dbReference type="InterPro" id="IPR000858">
    <property type="entry name" value="S_locus_glycoprot_dom"/>
</dbReference>
<dbReference type="AlphaFoldDB" id="A0A8B8P282"/>
<dbReference type="InterPro" id="IPR036426">
    <property type="entry name" value="Bulb-type_lectin_dom_sf"/>
</dbReference>
<dbReference type="SMART" id="SM00473">
    <property type="entry name" value="PAN_AP"/>
    <property type="match status" value="1"/>
</dbReference>
<evidence type="ECO:0000256" key="17">
    <source>
        <dbReference type="ARBA" id="ARBA00047899"/>
    </source>
</evidence>
<dbReference type="PROSITE" id="PS50011">
    <property type="entry name" value="PROTEIN_KINASE_DOM"/>
    <property type="match status" value="1"/>
</dbReference>
<organism evidence="28 29">
    <name type="scientific">Rhodamnia argentea</name>
    <dbReference type="NCBI Taxonomy" id="178133"/>
    <lineage>
        <taxon>Eukaryota</taxon>
        <taxon>Viridiplantae</taxon>
        <taxon>Streptophyta</taxon>
        <taxon>Embryophyta</taxon>
        <taxon>Tracheophyta</taxon>
        <taxon>Spermatophyta</taxon>
        <taxon>Magnoliopsida</taxon>
        <taxon>eudicotyledons</taxon>
        <taxon>Gunneridae</taxon>
        <taxon>Pentapetalae</taxon>
        <taxon>rosids</taxon>
        <taxon>malvids</taxon>
        <taxon>Myrtales</taxon>
        <taxon>Myrtaceae</taxon>
        <taxon>Myrtoideae</taxon>
        <taxon>Myrteae</taxon>
        <taxon>Australasian group</taxon>
        <taxon>Rhodamnia</taxon>
    </lineage>
</organism>
<dbReference type="InterPro" id="IPR003609">
    <property type="entry name" value="Pan_app"/>
</dbReference>
<dbReference type="Gene3D" id="3.30.200.20">
    <property type="entry name" value="Phosphorylase Kinase, domain 1"/>
    <property type="match status" value="1"/>
</dbReference>
<dbReference type="InterPro" id="IPR022126">
    <property type="entry name" value="S-locus_recpt_kinase"/>
</dbReference>
<keyword evidence="11 19" id="KW-0067">ATP-binding</keyword>
<dbReference type="FunFam" id="2.90.10.10:FF:000009">
    <property type="entry name" value="Receptor-like serine/threonine-protein kinase SD1-8"/>
    <property type="match status" value="1"/>
</dbReference>
<evidence type="ECO:0000313" key="29">
    <source>
        <dbReference type="RefSeq" id="XP_030528901.1"/>
    </source>
</evidence>
<evidence type="ECO:0000256" key="5">
    <source>
        <dbReference type="ARBA" id="ARBA00022679"/>
    </source>
</evidence>
<keyword evidence="20" id="KW-0245">EGF-like domain</keyword>
<dbReference type="Pfam" id="PF00954">
    <property type="entry name" value="S_locus_glycop"/>
    <property type="match status" value="1"/>
</dbReference>
<keyword evidence="7 23" id="KW-0732">Signal</keyword>
<evidence type="ECO:0000259" key="25">
    <source>
        <dbReference type="PROSITE" id="PS50026"/>
    </source>
</evidence>
<keyword evidence="4" id="KW-0597">Phosphoprotein</keyword>
<dbReference type="OrthoDB" id="785331at2759"/>
<dbReference type="CDD" id="cd00028">
    <property type="entry name" value="B_lectin"/>
    <property type="match status" value="1"/>
</dbReference>
<dbReference type="InterPro" id="IPR001480">
    <property type="entry name" value="Bulb-type_lectin_dom"/>
</dbReference>
<accession>A0A8B8P282</accession>
<feature type="domain" description="Apple" evidence="27">
    <location>
        <begin position="352"/>
        <end position="432"/>
    </location>
</feature>
<evidence type="ECO:0000313" key="28">
    <source>
        <dbReference type="Proteomes" id="UP000827889"/>
    </source>
</evidence>
<evidence type="ECO:0000259" key="27">
    <source>
        <dbReference type="PROSITE" id="PS50948"/>
    </source>
</evidence>
<dbReference type="PROSITE" id="PS50948">
    <property type="entry name" value="PAN"/>
    <property type="match status" value="1"/>
</dbReference>
<dbReference type="InterPro" id="IPR000719">
    <property type="entry name" value="Prot_kinase_dom"/>
</dbReference>
<evidence type="ECO:0000256" key="11">
    <source>
        <dbReference type="ARBA" id="ARBA00022840"/>
    </source>
</evidence>
<feature type="signal peptide" evidence="23">
    <location>
        <begin position="1"/>
        <end position="28"/>
    </location>
</feature>
<dbReference type="Pfam" id="PF07714">
    <property type="entry name" value="PK_Tyr_Ser-Thr"/>
    <property type="match status" value="1"/>
</dbReference>
<evidence type="ECO:0000256" key="10">
    <source>
        <dbReference type="ARBA" id="ARBA00022777"/>
    </source>
</evidence>
<evidence type="ECO:0000256" key="7">
    <source>
        <dbReference type="ARBA" id="ARBA00022729"/>
    </source>
</evidence>
<dbReference type="PANTHER" id="PTHR32444:SF89">
    <property type="entry name" value="S GLYCOPROTEIN"/>
    <property type="match status" value="1"/>
</dbReference>
<dbReference type="KEGG" id="rarg:115739788"/>
<evidence type="ECO:0000259" key="24">
    <source>
        <dbReference type="PROSITE" id="PS50011"/>
    </source>
</evidence>
<evidence type="ECO:0000256" key="4">
    <source>
        <dbReference type="ARBA" id="ARBA00022553"/>
    </source>
</evidence>
<keyword evidence="14" id="KW-1015">Disulfide bond</keyword>